<feature type="domain" description="NADPH-dependent reductive aminase-like C-terminal" evidence="3">
    <location>
        <begin position="161"/>
        <end position="288"/>
    </location>
</feature>
<dbReference type="EMBL" id="CP018835">
    <property type="protein sequence ID" value="ASA57106.1"/>
    <property type="molecule type" value="Genomic_DNA"/>
</dbReference>
<dbReference type="InterPro" id="IPR013328">
    <property type="entry name" value="6PGD_dom2"/>
</dbReference>
<dbReference type="GO" id="GO:0050661">
    <property type="term" value="F:NADP binding"/>
    <property type="evidence" value="ECO:0007669"/>
    <property type="project" value="InterPro"/>
</dbReference>
<dbReference type="InterPro" id="IPR015815">
    <property type="entry name" value="HIBADH-related"/>
</dbReference>
<protein>
    <submittedName>
        <fullName evidence="4">Uncharacterized protein</fullName>
    </submittedName>
</protein>
<evidence type="ECO:0000256" key="1">
    <source>
        <dbReference type="ARBA" id="ARBA00023002"/>
    </source>
</evidence>
<dbReference type="PANTHER" id="PTHR43580">
    <property type="entry name" value="OXIDOREDUCTASE GLYR1-RELATED"/>
    <property type="match status" value="1"/>
</dbReference>
<proteinExistence type="predicted"/>
<dbReference type="Pfam" id="PF21761">
    <property type="entry name" value="RedAm-like_C"/>
    <property type="match status" value="1"/>
</dbReference>
<reference evidence="4 5" key="1">
    <citation type="submission" date="2016-12" db="EMBL/GenBank/DDBJ databases">
        <authorList>
            <person name="Song W.-J."/>
            <person name="Kurnit D.M."/>
        </authorList>
    </citation>
    <scope>NUCLEOTIDE SEQUENCE [LARGE SCALE GENOMIC DNA]</scope>
    <source>
        <strain evidence="4 5">ATCC 43942</strain>
    </source>
</reference>
<dbReference type="InterPro" id="IPR036291">
    <property type="entry name" value="NAD(P)-bd_dom_sf"/>
</dbReference>
<dbReference type="Proteomes" id="UP000196708">
    <property type="component" value="Chromosome 1"/>
</dbReference>
<dbReference type="Gene3D" id="3.40.50.720">
    <property type="entry name" value="NAD(P)-binding Rossmann-like Domain"/>
    <property type="match status" value="1"/>
</dbReference>
<evidence type="ECO:0000313" key="5">
    <source>
        <dbReference type="Proteomes" id="UP000196708"/>
    </source>
</evidence>
<dbReference type="Gene3D" id="1.10.1040.10">
    <property type="entry name" value="N-(1-d-carboxylethyl)-l-norvaline Dehydrogenase, domain 2"/>
    <property type="match status" value="1"/>
</dbReference>
<accession>A0A1Z2SIX1</accession>
<dbReference type="KEGG" id="vga:BSQ33_06420"/>
<evidence type="ECO:0000259" key="3">
    <source>
        <dbReference type="Pfam" id="PF21761"/>
    </source>
</evidence>
<dbReference type="SUPFAM" id="SSF51735">
    <property type="entry name" value="NAD(P)-binding Rossmann-fold domains"/>
    <property type="match status" value="1"/>
</dbReference>
<dbReference type="GO" id="GO:0016491">
    <property type="term" value="F:oxidoreductase activity"/>
    <property type="evidence" value="ECO:0007669"/>
    <property type="project" value="UniProtKB-KW"/>
</dbReference>
<dbReference type="PANTHER" id="PTHR43580:SF2">
    <property type="entry name" value="CYTOKINE-LIKE NUCLEAR FACTOR N-PAC"/>
    <property type="match status" value="1"/>
</dbReference>
<gene>
    <name evidence="4" type="ORF">BSQ33_06420</name>
</gene>
<dbReference type="InterPro" id="IPR051265">
    <property type="entry name" value="HIBADH-related_NP60_sf"/>
</dbReference>
<evidence type="ECO:0000313" key="4">
    <source>
        <dbReference type="EMBL" id="ASA57106.1"/>
    </source>
</evidence>
<dbReference type="InterPro" id="IPR006115">
    <property type="entry name" value="6PGDH_NADP-bd"/>
</dbReference>
<sequence>MKVTVLGAGLMGSALIKSLLANEHDVTVWNRTKEKALPLTEFGAQVVDTVEQALSGVDIVIGNLRDNKTTEAVLNTSHTAELLRGKTIVELASGAPKEAREAKQWVDKLGASYLDGAILATPDLIGTEEAAIVISGDLGLFEKVQPTLSAFGSAIHVGSEIGSANAIDVSSLSMMWGALFGAAHAVAVCEAEGVDLNVLGEFWKSSGPVVQFMVDDFISRNVDGRIEGDQKTLATVATHYGAMHHLESVMQDKGLDNSVLNGYKSIFAKADAAGKLTSDFAIISQFMKN</sequence>
<dbReference type="PIRSF" id="PIRSF000103">
    <property type="entry name" value="HIBADH"/>
    <property type="match status" value="1"/>
</dbReference>
<organism evidence="4 5">
    <name type="scientific">Vibrio gazogenes</name>
    <dbReference type="NCBI Taxonomy" id="687"/>
    <lineage>
        <taxon>Bacteria</taxon>
        <taxon>Pseudomonadati</taxon>
        <taxon>Pseudomonadota</taxon>
        <taxon>Gammaproteobacteria</taxon>
        <taxon>Vibrionales</taxon>
        <taxon>Vibrionaceae</taxon>
        <taxon>Vibrio</taxon>
    </lineage>
</organism>
<keyword evidence="1" id="KW-0560">Oxidoreductase</keyword>
<dbReference type="AlphaFoldDB" id="A0A1Z2SIX1"/>
<name>A0A1Z2SIX1_VIBGA</name>
<dbReference type="InterPro" id="IPR048666">
    <property type="entry name" value="RedAm-like_C"/>
</dbReference>
<evidence type="ECO:0000259" key="2">
    <source>
        <dbReference type="Pfam" id="PF03446"/>
    </source>
</evidence>
<dbReference type="Pfam" id="PF03446">
    <property type="entry name" value="NAD_binding_2"/>
    <property type="match status" value="1"/>
</dbReference>
<feature type="domain" description="6-phosphogluconate dehydrogenase NADP-binding" evidence="2">
    <location>
        <begin position="2"/>
        <end position="157"/>
    </location>
</feature>